<organism evidence="2 3">
    <name type="scientific">Noviherbaspirillum galbum</name>
    <dbReference type="NCBI Taxonomy" id="2709383"/>
    <lineage>
        <taxon>Bacteria</taxon>
        <taxon>Pseudomonadati</taxon>
        <taxon>Pseudomonadota</taxon>
        <taxon>Betaproteobacteria</taxon>
        <taxon>Burkholderiales</taxon>
        <taxon>Oxalobacteraceae</taxon>
        <taxon>Noviherbaspirillum</taxon>
    </lineage>
</organism>
<proteinExistence type="predicted"/>
<evidence type="ECO:0000313" key="3">
    <source>
        <dbReference type="Proteomes" id="UP000482155"/>
    </source>
</evidence>
<dbReference type="Proteomes" id="UP000482155">
    <property type="component" value="Unassembled WGS sequence"/>
</dbReference>
<keyword evidence="3" id="KW-1185">Reference proteome</keyword>
<accession>A0A6B3SYW6</accession>
<name>A0A6B3SYW6_9BURK</name>
<feature type="compositionally biased region" description="Polar residues" evidence="1">
    <location>
        <begin position="1"/>
        <end position="14"/>
    </location>
</feature>
<dbReference type="AlphaFoldDB" id="A0A6B3SYW6"/>
<dbReference type="RefSeq" id="WP_163967214.1">
    <property type="nucleotide sequence ID" value="NZ_JAAIVB010000069.1"/>
</dbReference>
<protein>
    <submittedName>
        <fullName evidence="2">Uncharacterized protein</fullName>
    </submittedName>
</protein>
<reference evidence="2 3" key="1">
    <citation type="submission" date="2020-02" db="EMBL/GenBank/DDBJ databases">
        <authorList>
            <person name="Kim M.K."/>
        </authorList>
    </citation>
    <scope>NUCLEOTIDE SEQUENCE [LARGE SCALE GENOMIC DNA]</scope>
    <source>
        <strain evidence="2 3">17J57-3</strain>
    </source>
</reference>
<feature type="region of interest" description="Disordered" evidence="1">
    <location>
        <begin position="1"/>
        <end position="21"/>
    </location>
</feature>
<feature type="region of interest" description="Disordered" evidence="1">
    <location>
        <begin position="159"/>
        <end position="193"/>
    </location>
</feature>
<gene>
    <name evidence="2" type="ORF">G3574_20115</name>
</gene>
<comment type="caution">
    <text evidence="2">The sequence shown here is derived from an EMBL/GenBank/DDBJ whole genome shotgun (WGS) entry which is preliminary data.</text>
</comment>
<dbReference type="EMBL" id="JAAIVB010000069">
    <property type="protein sequence ID" value="NEX63389.1"/>
    <property type="molecule type" value="Genomic_DNA"/>
</dbReference>
<evidence type="ECO:0000313" key="2">
    <source>
        <dbReference type="EMBL" id="NEX63389.1"/>
    </source>
</evidence>
<evidence type="ECO:0000256" key="1">
    <source>
        <dbReference type="SAM" id="MobiDB-lite"/>
    </source>
</evidence>
<sequence length="193" mass="19451">MSDTPSQPQTSLVQPSAPSEATPAIAAAAAAPALPAAPAKQSSGDGGYLTLAMATAALVIAGLTGYKAWAAGSTGPTCMRTIDMPKLTRFMISDMMDKTASSSLDAADATYRAKVSTLDAEVAKLAGGCLLVRRDAVVLANDAKDITADVARAIGLDLSQPATRKTPRPDPAAMSPVPAPTGKAANEPGSKLD</sequence>